<name>A0ABV8UPA3_9PROT</name>
<dbReference type="PANTHER" id="PTHR42964:SF1">
    <property type="entry name" value="POLYKETIDE BIOSYNTHESIS ENOYL-COA HYDRATASE PKSH-RELATED"/>
    <property type="match status" value="1"/>
</dbReference>
<dbReference type="Pfam" id="PF00378">
    <property type="entry name" value="ECH_1"/>
    <property type="match status" value="1"/>
</dbReference>
<gene>
    <name evidence="2" type="ORF">ACFOW6_16175</name>
</gene>
<dbReference type="CDD" id="cd06558">
    <property type="entry name" value="crotonase-like"/>
    <property type="match status" value="1"/>
</dbReference>
<protein>
    <submittedName>
        <fullName evidence="2">Enoyl-CoA hydratase-related protein</fullName>
    </submittedName>
</protein>
<sequence length="265" mass="28709">MTEQLFREDRRDNGIVRITLTRPEVHNAFNDALIAKLSETLARLDGDPEVRLLQLAAEGRSFSAGADLNWMQAMAGYSEAENIRDAEAMAALMERLNSFSRPTLALVQGAAIGGGVGLVACCDIALASETAAFALTEVRLGLIPAVISPYVLDAMGARASRRYFLTGEKFSAVEACRLGLVHEAVAPDELEARAEKLSGNLLAGGPEALRAAKDLVFSVSANRHSSELTRETAKRIARLRASPEGREGIRSFLEKATPSWRQQRE</sequence>
<organism evidence="2 3">
    <name type="scientific">Fodinicurvata halophila</name>
    <dbReference type="NCBI Taxonomy" id="1419723"/>
    <lineage>
        <taxon>Bacteria</taxon>
        <taxon>Pseudomonadati</taxon>
        <taxon>Pseudomonadota</taxon>
        <taxon>Alphaproteobacteria</taxon>
        <taxon>Rhodospirillales</taxon>
        <taxon>Rhodovibrionaceae</taxon>
        <taxon>Fodinicurvata</taxon>
    </lineage>
</organism>
<dbReference type="SUPFAM" id="SSF52096">
    <property type="entry name" value="ClpP/crotonase"/>
    <property type="match status" value="1"/>
</dbReference>
<keyword evidence="3" id="KW-1185">Reference proteome</keyword>
<accession>A0ABV8UPA3</accession>
<dbReference type="Gene3D" id="3.90.226.10">
    <property type="entry name" value="2-enoyl-CoA Hydratase, Chain A, domain 1"/>
    <property type="match status" value="1"/>
</dbReference>
<comment type="caution">
    <text evidence="2">The sequence shown here is derived from an EMBL/GenBank/DDBJ whole genome shotgun (WGS) entry which is preliminary data.</text>
</comment>
<reference evidence="3" key="1">
    <citation type="journal article" date="2019" name="Int. J. Syst. Evol. Microbiol.">
        <title>The Global Catalogue of Microorganisms (GCM) 10K type strain sequencing project: providing services to taxonomists for standard genome sequencing and annotation.</title>
        <authorList>
            <consortium name="The Broad Institute Genomics Platform"/>
            <consortium name="The Broad Institute Genome Sequencing Center for Infectious Disease"/>
            <person name="Wu L."/>
            <person name="Ma J."/>
        </authorList>
    </citation>
    <scope>NUCLEOTIDE SEQUENCE [LARGE SCALE GENOMIC DNA]</scope>
    <source>
        <strain evidence="3">CECT 8472</strain>
    </source>
</reference>
<dbReference type="InterPro" id="IPR029045">
    <property type="entry name" value="ClpP/crotonase-like_dom_sf"/>
</dbReference>
<dbReference type="InterPro" id="IPR051683">
    <property type="entry name" value="Enoyl-CoA_Hydratase/Isomerase"/>
</dbReference>
<dbReference type="RefSeq" id="WP_382423464.1">
    <property type="nucleotide sequence ID" value="NZ_JBHSCW010000011.1"/>
</dbReference>
<dbReference type="PANTHER" id="PTHR42964">
    <property type="entry name" value="ENOYL-COA HYDRATASE"/>
    <property type="match status" value="1"/>
</dbReference>
<dbReference type="InterPro" id="IPR001753">
    <property type="entry name" value="Enoyl-CoA_hydra/iso"/>
</dbReference>
<proteinExistence type="inferred from homology"/>
<evidence type="ECO:0000313" key="2">
    <source>
        <dbReference type="EMBL" id="MFC4353087.1"/>
    </source>
</evidence>
<dbReference type="Proteomes" id="UP001595799">
    <property type="component" value="Unassembled WGS sequence"/>
</dbReference>
<dbReference type="EMBL" id="JBHSCW010000011">
    <property type="protein sequence ID" value="MFC4353087.1"/>
    <property type="molecule type" value="Genomic_DNA"/>
</dbReference>
<dbReference type="Gene3D" id="1.10.12.10">
    <property type="entry name" value="Lyase 2-enoyl-coa Hydratase, Chain A, domain 2"/>
    <property type="match status" value="1"/>
</dbReference>
<comment type="similarity">
    <text evidence="1">Belongs to the enoyl-CoA hydratase/isomerase family.</text>
</comment>
<evidence type="ECO:0000313" key="3">
    <source>
        <dbReference type="Proteomes" id="UP001595799"/>
    </source>
</evidence>
<dbReference type="InterPro" id="IPR014748">
    <property type="entry name" value="Enoyl-CoA_hydra_C"/>
</dbReference>
<evidence type="ECO:0000256" key="1">
    <source>
        <dbReference type="ARBA" id="ARBA00005254"/>
    </source>
</evidence>